<dbReference type="STRING" id="1209072.GCA_000766945_02351"/>
<evidence type="ECO:0000313" key="3">
    <source>
        <dbReference type="Proteomes" id="UP000216101"/>
    </source>
</evidence>
<dbReference type="AlphaFoldDB" id="A0A266QBF7"/>
<comment type="caution">
    <text evidence="2">The sequence shown here is derived from an EMBL/GenBank/DDBJ whole genome shotgun (WGS) entry which is preliminary data.</text>
</comment>
<dbReference type="Proteomes" id="UP000216101">
    <property type="component" value="Unassembled WGS sequence"/>
</dbReference>
<keyword evidence="1" id="KW-0732">Signal</keyword>
<evidence type="ECO:0000256" key="1">
    <source>
        <dbReference type="SAM" id="SignalP"/>
    </source>
</evidence>
<name>A0A266QBF7_9GAMM</name>
<evidence type="ECO:0000313" key="2">
    <source>
        <dbReference type="EMBL" id="OZY87192.1"/>
    </source>
</evidence>
<keyword evidence="3" id="KW-1185">Reference proteome</keyword>
<accession>A0A266QBF7</accession>
<dbReference type="RefSeq" id="WP_078044264.1">
    <property type="nucleotide sequence ID" value="NZ_NHNI01000001.1"/>
</dbReference>
<dbReference type="PROSITE" id="PS51257">
    <property type="entry name" value="PROKAR_LIPOPROTEIN"/>
    <property type="match status" value="1"/>
</dbReference>
<proteinExistence type="predicted"/>
<protein>
    <recommendedName>
        <fullName evidence="4">DUF4197 domain-containing protein</fullName>
    </recommendedName>
</protein>
<organism evidence="2 3">
    <name type="scientific">Cellvibrio mixtus</name>
    <dbReference type="NCBI Taxonomy" id="39650"/>
    <lineage>
        <taxon>Bacteria</taxon>
        <taxon>Pseudomonadati</taxon>
        <taxon>Pseudomonadota</taxon>
        <taxon>Gammaproteobacteria</taxon>
        <taxon>Cellvibrionales</taxon>
        <taxon>Cellvibrionaceae</taxon>
        <taxon>Cellvibrio</taxon>
    </lineage>
</organism>
<dbReference type="EMBL" id="NHNI01000001">
    <property type="protein sequence ID" value="OZY87192.1"/>
    <property type="molecule type" value="Genomic_DNA"/>
</dbReference>
<gene>
    <name evidence="2" type="ORF">CBP51_09460</name>
</gene>
<dbReference type="Pfam" id="PF13852">
    <property type="entry name" value="DUF4197"/>
    <property type="match status" value="1"/>
</dbReference>
<evidence type="ECO:0008006" key="4">
    <source>
        <dbReference type="Google" id="ProtNLM"/>
    </source>
</evidence>
<sequence length="240" mass="25854">MNFARTCLLLMPLSLVACNATLPQMAETGAAVASAAGYNNQAQLIRGIKEALELGSSRAASSLSATGGYANSSLYRIELPANLQPIAGTLRQMGLGSQLDRVEGLMNQGAEKAAVEAQAVFIDAVRNMSVTDALGIIRGSNTAATDYFRTQTEASLRQRYLPIIKQNLQQIGFYNQYQQLLGTYNMLPLANKPSLDLEQHVLTMALDGLFKQVAVEEQLIRKDPVGRGSQIIGSVFNATK</sequence>
<feature type="chain" id="PRO_5012899039" description="DUF4197 domain-containing protein" evidence="1">
    <location>
        <begin position="20"/>
        <end position="240"/>
    </location>
</feature>
<reference evidence="3" key="1">
    <citation type="submission" date="2017-05" db="EMBL/GenBank/DDBJ databases">
        <authorList>
            <person name="Barney B.M."/>
        </authorList>
    </citation>
    <scope>NUCLEOTIDE SEQUENCE [LARGE SCALE GENOMIC DNA]</scope>
    <source>
        <strain evidence="3">PSBB022</strain>
    </source>
</reference>
<dbReference type="InterPro" id="IPR025245">
    <property type="entry name" value="DUF4197"/>
</dbReference>
<feature type="signal peptide" evidence="1">
    <location>
        <begin position="1"/>
        <end position="19"/>
    </location>
</feature>